<sequence>MLGEEEENKKMIWAIIKAQGRSYAELLKTVKTNVDLDKIGVKINKLRKTQHGDLLLEVPGKENATKLTNAVKIANSEAEAVIKSSKVVIHITNIDADITGKDLVGNLKNQKEGLQDEDIKILSLRPMLSGSQAATLLVGKEMGDNLDKIGKLKIGWTSCVVKKTRACSEML</sequence>
<dbReference type="AlphaFoldDB" id="A0AAW1KCG5"/>
<gene>
    <name evidence="1" type="ORF">QE152_g24370</name>
</gene>
<reference evidence="1 2" key="1">
    <citation type="journal article" date="2024" name="BMC Genomics">
        <title>De novo assembly and annotation of Popillia japonica's genome with initial clues to its potential as an invasive pest.</title>
        <authorList>
            <person name="Cucini C."/>
            <person name="Boschi S."/>
            <person name="Funari R."/>
            <person name="Cardaioli E."/>
            <person name="Iannotti N."/>
            <person name="Marturano G."/>
            <person name="Paoli F."/>
            <person name="Bruttini M."/>
            <person name="Carapelli A."/>
            <person name="Frati F."/>
            <person name="Nardi F."/>
        </authorList>
    </citation>
    <scope>NUCLEOTIDE SEQUENCE [LARGE SCALE GENOMIC DNA]</scope>
    <source>
        <strain evidence="1">DMR45628</strain>
    </source>
</reference>
<accession>A0AAW1KCG5</accession>
<dbReference type="Proteomes" id="UP001458880">
    <property type="component" value="Unassembled WGS sequence"/>
</dbReference>
<proteinExistence type="predicted"/>
<comment type="caution">
    <text evidence="1">The sequence shown here is derived from an EMBL/GenBank/DDBJ whole genome shotgun (WGS) entry which is preliminary data.</text>
</comment>
<name>A0AAW1KCG5_POPJA</name>
<evidence type="ECO:0000313" key="1">
    <source>
        <dbReference type="EMBL" id="KAK9717101.1"/>
    </source>
</evidence>
<organism evidence="1 2">
    <name type="scientific">Popillia japonica</name>
    <name type="common">Japanese beetle</name>
    <dbReference type="NCBI Taxonomy" id="7064"/>
    <lineage>
        <taxon>Eukaryota</taxon>
        <taxon>Metazoa</taxon>
        <taxon>Ecdysozoa</taxon>
        <taxon>Arthropoda</taxon>
        <taxon>Hexapoda</taxon>
        <taxon>Insecta</taxon>
        <taxon>Pterygota</taxon>
        <taxon>Neoptera</taxon>
        <taxon>Endopterygota</taxon>
        <taxon>Coleoptera</taxon>
        <taxon>Polyphaga</taxon>
        <taxon>Scarabaeiformia</taxon>
        <taxon>Scarabaeidae</taxon>
        <taxon>Rutelinae</taxon>
        <taxon>Popillia</taxon>
    </lineage>
</organism>
<protein>
    <submittedName>
        <fullName evidence="1">Uncharacterized protein</fullName>
    </submittedName>
</protein>
<keyword evidence="2" id="KW-1185">Reference proteome</keyword>
<dbReference type="EMBL" id="JASPKY010000247">
    <property type="protein sequence ID" value="KAK9717101.1"/>
    <property type="molecule type" value="Genomic_DNA"/>
</dbReference>
<evidence type="ECO:0000313" key="2">
    <source>
        <dbReference type="Proteomes" id="UP001458880"/>
    </source>
</evidence>